<feature type="domain" description="HMG box" evidence="3">
    <location>
        <begin position="46"/>
        <end position="110"/>
    </location>
</feature>
<dbReference type="InterPro" id="IPR036910">
    <property type="entry name" value="HMG_box_dom_sf"/>
</dbReference>
<name>A0AAJ7S4W0_9HYME</name>
<dbReference type="KEGG" id="ccal:113464673"/>
<reference evidence="5" key="1">
    <citation type="submission" date="2025-08" db="UniProtKB">
        <authorList>
            <consortium name="RefSeq"/>
        </authorList>
    </citation>
    <scope>IDENTIFICATION</scope>
    <source>
        <tissue evidence="5">Whole body</tissue>
    </source>
</reference>
<dbReference type="GO" id="GO:0003677">
    <property type="term" value="F:DNA binding"/>
    <property type="evidence" value="ECO:0007669"/>
    <property type="project" value="UniProtKB-UniRule"/>
</dbReference>
<dbReference type="PROSITE" id="PS50118">
    <property type="entry name" value="HMG_BOX_2"/>
    <property type="match status" value="1"/>
</dbReference>
<feature type="compositionally biased region" description="Basic residues" evidence="2">
    <location>
        <begin position="107"/>
        <end position="119"/>
    </location>
</feature>
<dbReference type="GeneID" id="113464673"/>
<evidence type="ECO:0000259" key="3">
    <source>
        <dbReference type="PROSITE" id="PS50118"/>
    </source>
</evidence>
<keyword evidence="1" id="KW-0539">Nucleus</keyword>
<dbReference type="AlphaFoldDB" id="A0AAJ7S4W0"/>
<organism evidence="4 5">
    <name type="scientific">Ceratina calcarata</name>
    <dbReference type="NCBI Taxonomy" id="156304"/>
    <lineage>
        <taxon>Eukaryota</taxon>
        <taxon>Metazoa</taxon>
        <taxon>Ecdysozoa</taxon>
        <taxon>Arthropoda</taxon>
        <taxon>Hexapoda</taxon>
        <taxon>Insecta</taxon>
        <taxon>Pterygota</taxon>
        <taxon>Neoptera</taxon>
        <taxon>Endopterygota</taxon>
        <taxon>Hymenoptera</taxon>
        <taxon>Apocrita</taxon>
        <taxon>Aculeata</taxon>
        <taxon>Apoidea</taxon>
        <taxon>Anthophila</taxon>
        <taxon>Apidae</taxon>
        <taxon>Ceratina</taxon>
        <taxon>Zadontomerus</taxon>
    </lineage>
</organism>
<keyword evidence="1" id="KW-0238">DNA-binding</keyword>
<evidence type="ECO:0000256" key="2">
    <source>
        <dbReference type="SAM" id="MobiDB-lite"/>
    </source>
</evidence>
<sequence>MGNTGSAQSKTQKRRLSDNVGGHIGRNGKVVRAPGRRGLNGQELIKFRATNPFIIFYLRLRSKRPKDHVTVIARTAGKLWSQMTSEQRKKYIDLANAEKRRREEQKRKRKSRRKNRRRL</sequence>
<feature type="DNA-binding region" description="HMG box" evidence="1">
    <location>
        <begin position="46"/>
        <end position="110"/>
    </location>
</feature>
<feature type="region of interest" description="Disordered" evidence="2">
    <location>
        <begin position="1"/>
        <end position="35"/>
    </location>
</feature>
<feature type="compositionally biased region" description="Basic and acidic residues" evidence="2">
    <location>
        <begin position="92"/>
        <end position="106"/>
    </location>
</feature>
<keyword evidence="4" id="KW-1185">Reference proteome</keyword>
<feature type="region of interest" description="Disordered" evidence="2">
    <location>
        <begin position="92"/>
        <end position="119"/>
    </location>
</feature>
<dbReference type="RefSeq" id="XP_026671503.1">
    <property type="nucleotide sequence ID" value="XM_026815702.1"/>
</dbReference>
<proteinExistence type="predicted"/>
<dbReference type="CDD" id="cd00084">
    <property type="entry name" value="HMG-box_SF"/>
    <property type="match status" value="1"/>
</dbReference>
<accession>A0AAJ7S4W0</accession>
<dbReference type="Gene3D" id="1.10.30.10">
    <property type="entry name" value="High mobility group box domain"/>
    <property type="match status" value="1"/>
</dbReference>
<dbReference type="GO" id="GO:0005634">
    <property type="term" value="C:nucleus"/>
    <property type="evidence" value="ECO:0007669"/>
    <property type="project" value="UniProtKB-UniRule"/>
</dbReference>
<gene>
    <name evidence="5" type="primary">LOC113464673</name>
</gene>
<dbReference type="SUPFAM" id="SSF47095">
    <property type="entry name" value="HMG-box"/>
    <property type="match status" value="1"/>
</dbReference>
<dbReference type="Proteomes" id="UP000694925">
    <property type="component" value="Unplaced"/>
</dbReference>
<evidence type="ECO:0000313" key="5">
    <source>
        <dbReference type="RefSeq" id="XP_026671503.1"/>
    </source>
</evidence>
<dbReference type="SMART" id="SM00398">
    <property type="entry name" value="HMG"/>
    <property type="match status" value="1"/>
</dbReference>
<protein>
    <submittedName>
        <fullName evidence="5">Protamine-like</fullName>
    </submittedName>
</protein>
<dbReference type="Pfam" id="PF00505">
    <property type="entry name" value="HMG_box"/>
    <property type="match status" value="1"/>
</dbReference>
<evidence type="ECO:0000256" key="1">
    <source>
        <dbReference type="PROSITE-ProRule" id="PRU00267"/>
    </source>
</evidence>
<feature type="compositionally biased region" description="Polar residues" evidence="2">
    <location>
        <begin position="1"/>
        <end position="10"/>
    </location>
</feature>
<evidence type="ECO:0000313" key="4">
    <source>
        <dbReference type="Proteomes" id="UP000694925"/>
    </source>
</evidence>
<dbReference type="InterPro" id="IPR009071">
    <property type="entry name" value="HMG_box_dom"/>
</dbReference>